<dbReference type="RefSeq" id="WP_150904164.1">
    <property type="nucleotide sequence ID" value="NZ_VTWT01000006.1"/>
</dbReference>
<dbReference type="EMBL" id="VTWT01000006">
    <property type="protein sequence ID" value="KAA9332751.1"/>
    <property type="molecule type" value="Genomic_DNA"/>
</dbReference>
<name>A0A5N1IS57_9BACT</name>
<evidence type="ECO:0000313" key="1">
    <source>
        <dbReference type="EMBL" id="KAA9332751.1"/>
    </source>
</evidence>
<sequence>MEYDPNDRIGFYPIFYLGKLTDTITLGKEATRKNSNTQDDIKFRHARNFTFADNSKLKIKVDTAFKLTYNLNFKSFNEQSKRIEIDSTRSYRSFMVVVQNLSDSLISIGTFNNLEEIVRQAKDRSGNWVDIETPIEYYCATGARDVVLEPGEIAIAKLIRYKGNFKTECRLKYSKWGRTLYSNSFTDYIDSKQFSVPINKDNY</sequence>
<dbReference type="Proteomes" id="UP000326570">
    <property type="component" value="Unassembled WGS sequence"/>
</dbReference>
<dbReference type="AlphaFoldDB" id="A0A5N1IS57"/>
<gene>
    <name evidence="1" type="ORF">F0P94_12150</name>
</gene>
<reference evidence="1 2" key="1">
    <citation type="submission" date="2019-09" db="EMBL/GenBank/DDBJ databases">
        <title>Genome sequence of Adhaeribacter sp. M2.</title>
        <authorList>
            <person name="Srinivasan S."/>
        </authorList>
    </citation>
    <scope>NUCLEOTIDE SEQUENCE [LARGE SCALE GENOMIC DNA]</scope>
    <source>
        <strain evidence="1 2">M2</strain>
    </source>
</reference>
<protein>
    <submittedName>
        <fullName evidence="1">Uncharacterized protein</fullName>
    </submittedName>
</protein>
<comment type="caution">
    <text evidence="1">The sequence shown here is derived from an EMBL/GenBank/DDBJ whole genome shotgun (WGS) entry which is preliminary data.</text>
</comment>
<proteinExistence type="predicted"/>
<evidence type="ECO:0000313" key="2">
    <source>
        <dbReference type="Proteomes" id="UP000326570"/>
    </source>
</evidence>
<organism evidence="1 2">
    <name type="scientific">Adhaeribacter soli</name>
    <dbReference type="NCBI Taxonomy" id="2607655"/>
    <lineage>
        <taxon>Bacteria</taxon>
        <taxon>Pseudomonadati</taxon>
        <taxon>Bacteroidota</taxon>
        <taxon>Cytophagia</taxon>
        <taxon>Cytophagales</taxon>
        <taxon>Hymenobacteraceae</taxon>
        <taxon>Adhaeribacter</taxon>
    </lineage>
</organism>
<keyword evidence="2" id="KW-1185">Reference proteome</keyword>
<accession>A0A5N1IS57</accession>